<feature type="compositionally biased region" description="Polar residues" evidence="1">
    <location>
        <begin position="186"/>
        <end position="196"/>
    </location>
</feature>
<dbReference type="Pfam" id="PF13930">
    <property type="entry name" value="Endonuclea_NS_2"/>
    <property type="match status" value="1"/>
</dbReference>
<feature type="compositionally biased region" description="Basic and acidic residues" evidence="1">
    <location>
        <begin position="197"/>
        <end position="215"/>
    </location>
</feature>
<feature type="region of interest" description="Disordered" evidence="1">
    <location>
        <begin position="183"/>
        <end position="223"/>
    </location>
</feature>
<dbReference type="InterPro" id="IPR044927">
    <property type="entry name" value="Endonuclea_NS_2"/>
</dbReference>
<evidence type="ECO:0000313" key="3">
    <source>
        <dbReference type="EMBL" id="NIK58942.1"/>
    </source>
</evidence>
<feature type="compositionally biased region" description="Basic and acidic residues" evidence="1">
    <location>
        <begin position="40"/>
        <end position="58"/>
    </location>
</feature>
<comment type="caution">
    <text evidence="3">The sequence shown here is derived from an EMBL/GenBank/DDBJ whole genome shotgun (WGS) entry which is preliminary data.</text>
</comment>
<dbReference type="Proteomes" id="UP000555407">
    <property type="component" value="Unassembled WGS sequence"/>
</dbReference>
<evidence type="ECO:0000313" key="4">
    <source>
        <dbReference type="Proteomes" id="UP000555407"/>
    </source>
</evidence>
<proteinExistence type="predicted"/>
<reference evidence="3 4" key="1">
    <citation type="submission" date="2020-03" db="EMBL/GenBank/DDBJ databases">
        <title>Sequencing the genomes of 1000 actinobacteria strains.</title>
        <authorList>
            <person name="Klenk H.-P."/>
        </authorList>
    </citation>
    <scope>NUCLEOTIDE SEQUENCE [LARGE SCALE GENOMIC DNA]</scope>
    <source>
        <strain evidence="3 4">DSM 45490</strain>
    </source>
</reference>
<feature type="compositionally biased region" description="Basic and acidic residues" evidence="1">
    <location>
        <begin position="101"/>
        <end position="125"/>
    </location>
</feature>
<accession>A0A7X5VEA7</accession>
<keyword evidence="4" id="KW-1185">Reference proteome</keyword>
<feature type="domain" description="Type VII secretion system protein EssD-like" evidence="2">
    <location>
        <begin position="69"/>
        <end position="197"/>
    </location>
</feature>
<gene>
    <name evidence="3" type="ORF">BJY22_004659</name>
</gene>
<dbReference type="RefSeq" id="WP_167210089.1">
    <property type="nucleotide sequence ID" value="NZ_JAASRO010000001.1"/>
</dbReference>
<dbReference type="AlphaFoldDB" id="A0A7X5VEA7"/>
<dbReference type="EMBL" id="JAASRO010000001">
    <property type="protein sequence ID" value="NIK58942.1"/>
    <property type="molecule type" value="Genomic_DNA"/>
</dbReference>
<feature type="region of interest" description="Disordered" evidence="1">
    <location>
        <begin position="96"/>
        <end position="126"/>
    </location>
</feature>
<name>A0A7X5VEA7_9ACTN</name>
<sequence>MPERPERVSRASARIEQPADPADIRAVGYGPDDVPLVPERYADLPVHKETSGRGDDWNPRLMDPEPSSVYVVDNRYVYVTDAKARVTHAEGWLGWLPSEQNDDRRNLEAQREAGRPDRERTDDGGHLFGTAFNGPGESINLTAQSRSQNQAVKGVHDNWRRMEESWHAMRTAGVQVHAAIDVKHPNGTTRRPSSRTVVDRHDGKRSPRRIFRETKPTTARGAG</sequence>
<evidence type="ECO:0000256" key="1">
    <source>
        <dbReference type="SAM" id="MobiDB-lite"/>
    </source>
</evidence>
<protein>
    <recommendedName>
        <fullName evidence="2">Type VII secretion system protein EssD-like domain-containing protein</fullName>
    </recommendedName>
</protein>
<organism evidence="3 4">
    <name type="scientific">Kribbella shirazensis</name>
    <dbReference type="NCBI Taxonomy" id="1105143"/>
    <lineage>
        <taxon>Bacteria</taxon>
        <taxon>Bacillati</taxon>
        <taxon>Actinomycetota</taxon>
        <taxon>Actinomycetes</taxon>
        <taxon>Propionibacteriales</taxon>
        <taxon>Kribbellaceae</taxon>
        <taxon>Kribbella</taxon>
    </lineage>
</organism>
<evidence type="ECO:0000259" key="2">
    <source>
        <dbReference type="Pfam" id="PF13930"/>
    </source>
</evidence>
<feature type="region of interest" description="Disordered" evidence="1">
    <location>
        <begin position="1"/>
        <end position="65"/>
    </location>
</feature>